<sequence>MSAKAETRRPSRRRPLRGAALTLLVLLALAAGAHALAWRWTTDAIAAGLADWTARQRAMGWTVEHGPPARAGWPFEARIELAAVTVSGTAPALPRGFTWEAARVALAVAPPRLDALAISATGAQRLRLDAAVVPFTAHALRARVPLDPAAPAGSGEILAEGLVAMLPEGPLAAARIAAVAAPRPLDGALALSARAEDVLVPPVPAAAAFGPRIAQARLEAAMTGPMPPPGPPARAAAAWRDAGGAIELGGLALRWGPLAAELNGVLRLDAALQPAGEGRLAVERPQEALAALVEGGLVPRREAGTLQAVLALTARAPAGGGAPRVEVPVSVANGAIAAARIPLLRLPPLAWPGAAPPTR</sequence>
<evidence type="ECO:0000313" key="2">
    <source>
        <dbReference type="Proteomes" id="UP000562254"/>
    </source>
</evidence>
<comment type="caution">
    <text evidence="1">The sequence shown here is derived from an EMBL/GenBank/DDBJ whole genome shotgun (WGS) entry which is preliminary data.</text>
</comment>
<dbReference type="PROSITE" id="PS51318">
    <property type="entry name" value="TAT"/>
    <property type="match status" value="1"/>
</dbReference>
<accession>A0A840XWN4</accession>
<keyword evidence="2" id="KW-1185">Reference proteome</keyword>
<evidence type="ECO:0008006" key="3">
    <source>
        <dbReference type="Google" id="ProtNLM"/>
    </source>
</evidence>
<gene>
    <name evidence="1" type="ORF">FHS88_000361</name>
</gene>
<dbReference type="RefSeq" id="WP_184480694.1">
    <property type="nucleotide sequence ID" value="NZ_JACIJE010000001.1"/>
</dbReference>
<protein>
    <recommendedName>
        <fullName evidence="3">DUF2125 domain-containing protein</fullName>
    </recommendedName>
</protein>
<organism evidence="1 2">
    <name type="scientific">Neoroseomonas alkaliterrae</name>
    <dbReference type="NCBI Taxonomy" id="1452450"/>
    <lineage>
        <taxon>Bacteria</taxon>
        <taxon>Pseudomonadati</taxon>
        <taxon>Pseudomonadota</taxon>
        <taxon>Alphaproteobacteria</taxon>
        <taxon>Acetobacterales</taxon>
        <taxon>Acetobacteraceae</taxon>
        <taxon>Neoroseomonas</taxon>
    </lineage>
</organism>
<dbReference type="Pfam" id="PF09898">
    <property type="entry name" value="DUF2125"/>
    <property type="match status" value="1"/>
</dbReference>
<dbReference type="Proteomes" id="UP000562254">
    <property type="component" value="Unassembled WGS sequence"/>
</dbReference>
<dbReference type="AlphaFoldDB" id="A0A840XWN4"/>
<evidence type="ECO:0000313" key="1">
    <source>
        <dbReference type="EMBL" id="MBB5688251.1"/>
    </source>
</evidence>
<dbReference type="EMBL" id="JACIJE010000001">
    <property type="protein sequence ID" value="MBB5688251.1"/>
    <property type="molecule type" value="Genomic_DNA"/>
</dbReference>
<name>A0A840XWN4_9PROT</name>
<proteinExistence type="predicted"/>
<reference evidence="1 2" key="1">
    <citation type="submission" date="2020-08" db="EMBL/GenBank/DDBJ databases">
        <title>Genomic Encyclopedia of Type Strains, Phase IV (KMG-IV): sequencing the most valuable type-strain genomes for metagenomic binning, comparative biology and taxonomic classification.</title>
        <authorList>
            <person name="Goeker M."/>
        </authorList>
    </citation>
    <scope>NUCLEOTIDE SEQUENCE [LARGE SCALE GENOMIC DNA]</scope>
    <source>
        <strain evidence="1 2">DSM 25895</strain>
    </source>
</reference>
<dbReference type="InterPro" id="IPR018666">
    <property type="entry name" value="DUF2125"/>
</dbReference>
<dbReference type="InterPro" id="IPR006311">
    <property type="entry name" value="TAT_signal"/>
</dbReference>